<dbReference type="EMBL" id="CP117522">
    <property type="protein sequence ID" value="WNE98603.1"/>
    <property type="molecule type" value="Genomic_DNA"/>
</dbReference>
<keyword evidence="9" id="KW-1185">Reference proteome</keyword>
<evidence type="ECO:0000313" key="8">
    <source>
        <dbReference type="EMBL" id="WNE98603.1"/>
    </source>
</evidence>
<evidence type="ECO:0000256" key="4">
    <source>
        <dbReference type="ARBA" id="ARBA00022989"/>
    </source>
</evidence>
<feature type="transmembrane region" description="Helical" evidence="6">
    <location>
        <begin position="763"/>
        <end position="785"/>
    </location>
</feature>
<feature type="transmembrane region" description="Helical" evidence="6">
    <location>
        <begin position="213"/>
        <end position="237"/>
    </location>
</feature>
<dbReference type="PANTHER" id="PTHR30287">
    <property type="entry name" value="MEMBRANE COMPONENT OF PREDICTED ABC SUPERFAMILY METABOLITE UPTAKE TRANSPORTER"/>
    <property type="match status" value="1"/>
</dbReference>
<keyword evidence="3 6" id="KW-0812">Transmembrane</keyword>
<proteinExistence type="predicted"/>
<keyword evidence="5 6" id="KW-0472">Membrane</keyword>
<dbReference type="PANTHER" id="PTHR30287:SF1">
    <property type="entry name" value="INNER MEMBRANE PROTEIN"/>
    <property type="match status" value="1"/>
</dbReference>
<feature type="transmembrane region" description="Helical" evidence="6">
    <location>
        <begin position="311"/>
        <end position="332"/>
    </location>
</feature>
<accession>A0ABY9V1G7</accession>
<keyword evidence="2" id="KW-1003">Cell membrane</keyword>
<feature type="transmembrane region" description="Helical" evidence="6">
    <location>
        <begin position="43"/>
        <end position="62"/>
    </location>
</feature>
<dbReference type="Pfam" id="PF02687">
    <property type="entry name" value="FtsX"/>
    <property type="match status" value="2"/>
</dbReference>
<dbReference type="InterPro" id="IPR003838">
    <property type="entry name" value="ABC3_permease_C"/>
</dbReference>
<evidence type="ECO:0000256" key="3">
    <source>
        <dbReference type="ARBA" id="ARBA00022692"/>
    </source>
</evidence>
<keyword evidence="4 6" id="KW-1133">Transmembrane helix</keyword>
<evidence type="ECO:0000256" key="1">
    <source>
        <dbReference type="ARBA" id="ARBA00004651"/>
    </source>
</evidence>
<protein>
    <submittedName>
        <fullName evidence="8">ABC transporter permease</fullName>
    </submittedName>
</protein>
<feature type="transmembrane region" description="Helical" evidence="6">
    <location>
        <begin position="270"/>
        <end position="291"/>
    </location>
</feature>
<feature type="transmembrane region" description="Helical" evidence="6">
    <location>
        <begin position="677"/>
        <end position="698"/>
    </location>
</feature>
<evidence type="ECO:0000256" key="5">
    <source>
        <dbReference type="ARBA" id="ARBA00023136"/>
    </source>
</evidence>
<feature type="transmembrane region" description="Helical" evidence="6">
    <location>
        <begin position="725"/>
        <end position="751"/>
    </location>
</feature>
<evidence type="ECO:0000256" key="6">
    <source>
        <dbReference type="SAM" id="Phobius"/>
    </source>
</evidence>
<gene>
    <name evidence="8" type="ORF">PS467_26360</name>
</gene>
<comment type="subcellular location">
    <subcellularLocation>
        <location evidence="1">Cell membrane</location>
        <topology evidence="1">Multi-pass membrane protein</topology>
    </subcellularLocation>
</comment>
<dbReference type="InterPro" id="IPR038766">
    <property type="entry name" value="Membrane_comp_ABC_pdt"/>
</dbReference>
<feature type="transmembrane region" description="Helical" evidence="6">
    <location>
        <begin position="384"/>
        <end position="403"/>
    </location>
</feature>
<organism evidence="8 9">
    <name type="scientific">Streptomyces luomodiensis</name>
    <dbReference type="NCBI Taxonomy" id="3026192"/>
    <lineage>
        <taxon>Bacteria</taxon>
        <taxon>Bacillati</taxon>
        <taxon>Actinomycetota</taxon>
        <taxon>Actinomycetes</taxon>
        <taxon>Kitasatosporales</taxon>
        <taxon>Streptomycetaceae</taxon>
        <taxon>Streptomyces</taxon>
    </lineage>
</organism>
<feature type="transmembrane region" description="Helical" evidence="6">
    <location>
        <begin position="432"/>
        <end position="453"/>
    </location>
</feature>
<dbReference type="RefSeq" id="WP_311037319.1">
    <property type="nucleotide sequence ID" value="NZ_CP117522.1"/>
</dbReference>
<name>A0ABY9V1G7_9ACTN</name>
<feature type="transmembrane region" description="Helical" evidence="6">
    <location>
        <begin position="353"/>
        <end position="372"/>
    </location>
</feature>
<reference evidence="8 9" key="1">
    <citation type="submission" date="2023-02" db="EMBL/GenBank/DDBJ databases">
        <title>Streptomyces sp. SCA4-21 with antifungal activity against Fusarium oxysporum f. sp. cubense, Streptomyces sp. SCA2-17 with antifungal activity against Fusarium oxysporum f. sp. cubense.</title>
        <authorList>
            <person name="Qi D."/>
        </authorList>
    </citation>
    <scope>NUCLEOTIDE SEQUENCE [LARGE SCALE GENOMIC DNA]</scope>
    <source>
        <strain evidence="8 9">SCA4-21</strain>
    </source>
</reference>
<sequence>MTGQDAPPAEPGGRASTARWAADLAMGARFAVNGGRESWARTVMTAVGVGLGVALLLLAASIPTAHALRGERTDARSVYSFSVLKPRPDTIGVGDAGTTYRDRDIGGFILAPDGDRNRDALPAPPGVDRFPAPGEMWVSPALKRLLDSDEGELLRERFPYRTAGVIGDSGLAGPAEFLYYAGVSQKTLERVGASYHIDHWGNGDHGDEPLNPALLLLIIVGCVVLLLPVLIFIATAARFGGERRDRRLAALRLVGADVHMTRRIAAGESLFGALLGLTVGTGLFLLAREVIGGVTLWDISFFTSDIRPSLPLALAIAVAVPALAVVVTLVALRGIAIEPLGVVRNATPKRRRLWWRLLMPLLGMGLLLPLASSFEGSSRQAYQAAAGAVLLLIGTTALLPWVVEAVVERFGGKGSVPWQLATRRLQLSSGTAARAVSGITIAVAGALALQMLFASVEAEDTRSTGQDPNRAQLMTNVPVADGTQARDAFERYRATKGVTSVLGVTEDYVSATHGDKADPSAVSEEALTVADCPSLREVIRLTSCENGDVFFVESPDFDGSGDTFAHPGAQVNLAYDDEGIPDLDHQKLWTIPRSAQVVKSRKDPTGQERTGIFATPGALDIADLADPKATAMIRVDPKVPDATEYVRNTSVEFSPSLYVMRLSSTKQSDEFTAIRRGLFIGATATLLLIGASMIVTTLEQLRERKRLLSVLVAFGTRRTTLSWSVLWQTAVPVVLGLALSVAGGLALGMLLLKMVGQPLTVDWAGLGAMTGIGAGVILLVTLVSLPPLWRMMRPEGLRTE</sequence>
<feature type="domain" description="ABC3 transporter permease C-terminal" evidence="7">
    <location>
        <begin position="223"/>
        <end position="331"/>
    </location>
</feature>
<feature type="domain" description="ABC3 transporter permease C-terminal" evidence="7">
    <location>
        <begin position="681"/>
        <end position="793"/>
    </location>
</feature>
<evidence type="ECO:0000259" key="7">
    <source>
        <dbReference type="Pfam" id="PF02687"/>
    </source>
</evidence>
<evidence type="ECO:0000313" key="9">
    <source>
        <dbReference type="Proteomes" id="UP001305606"/>
    </source>
</evidence>
<evidence type="ECO:0000256" key="2">
    <source>
        <dbReference type="ARBA" id="ARBA00022475"/>
    </source>
</evidence>
<dbReference type="Proteomes" id="UP001305606">
    <property type="component" value="Chromosome"/>
</dbReference>